<dbReference type="InterPro" id="IPR016181">
    <property type="entry name" value="Acyl_CoA_acyltransferase"/>
</dbReference>
<keyword evidence="2" id="KW-0472">Membrane</keyword>
<dbReference type="Pfam" id="PF00583">
    <property type="entry name" value="Acetyltransf_1"/>
    <property type="match status" value="1"/>
</dbReference>
<keyword evidence="6" id="KW-1185">Reference proteome</keyword>
<dbReference type="PROSITE" id="PS51186">
    <property type="entry name" value="GNAT"/>
    <property type="match status" value="1"/>
</dbReference>
<reference evidence="5 6" key="1">
    <citation type="submission" date="2019-04" db="EMBL/GenBank/DDBJ databases">
        <authorList>
            <person name="Alioto T."/>
            <person name="Alioto T."/>
        </authorList>
    </citation>
    <scope>NUCLEOTIDE SEQUENCE [LARGE SCALE GENOMIC DNA]</scope>
</reference>
<feature type="transmembrane region" description="Helical" evidence="2">
    <location>
        <begin position="61"/>
        <end position="94"/>
    </location>
</feature>
<feature type="domain" description="N-acetyltransferase" evidence="3">
    <location>
        <begin position="86"/>
        <end position="238"/>
    </location>
</feature>
<keyword evidence="2" id="KW-1133">Transmembrane helix</keyword>
<evidence type="ECO:0000313" key="6">
    <source>
        <dbReference type="Proteomes" id="UP000335636"/>
    </source>
</evidence>
<evidence type="ECO:0000259" key="3">
    <source>
        <dbReference type="PROSITE" id="PS51186"/>
    </source>
</evidence>
<dbReference type="PANTHER" id="PTHR13947:SF2">
    <property type="entry name" value="N-ACETYLTRANSFERASE FAMILY 8 MEMBER 3-RELATED"/>
    <property type="match status" value="1"/>
</dbReference>
<protein>
    <recommendedName>
        <fullName evidence="3">N-acetyltransferase domain-containing protein</fullName>
    </recommendedName>
</protein>
<dbReference type="SUPFAM" id="SSF55729">
    <property type="entry name" value="Acyl-CoA N-acyltransferases (Nat)"/>
    <property type="match status" value="1"/>
</dbReference>
<dbReference type="CDD" id="cd04301">
    <property type="entry name" value="NAT_SF"/>
    <property type="match status" value="1"/>
</dbReference>
<dbReference type="Proteomes" id="UP000335636">
    <property type="component" value="Unassembled WGS sequence"/>
</dbReference>
<proteinExistence type="predicted"/>
<organism evidence="5 6">
    <name type="scientific">Marmota monax</name>
    <name type="common">Woodchuck</name>
    <dbReference type="NCBI Taxonomy" id="9995"/>
    <lineage>
        <taxon>Eukaryota</taxon>
        <taxon>Metazoa</taxon>
        <taxon>Chordata</taxon>
        <taxon>Craniata</taxon>
        <taxon>Vertebrata</taxon>
        <taxon>Euteleostomi</taxon>
        <taxon>Mammalia</taxon>
        <taxon>Eutheria</taxon>
        <taxon>Euarchontoglires</taxon>
        <taxon>Glires</taxon>
        <taxon>Rodentia</taxon>
        <taxon>Sciuromorpha</taxon>
        <taxon>Sciuridae</taxon>
        <taxon>Xerinae</taxon>
        <taxon>Marmotini</taxon>
        <taxon>Marmota</taxon>
    </lineage>
</organism>
<evidence type="ECO:0000313" key="4">
    <source>
        <dbReference type="EMBL" id="KAF7487281.1"/>
    </source>
</evidence>
<dbReference type="AlphaFoldDB" id="A0A5E4D4U4"/>
<sequence>MHEGLAVTCGNCRHGSLPMAPHHIRKYQETDHKRVLDLFSKGMIEHVPATFRHMLKLPQTFLLLLGVPITLLLASGSWLLALVSNVTFLVFLWLLARQPWRKYVVMCLQTDLADITKSYLRARSSCFWVAESGGQVAGIVGALPVKDAPPGRKQLQLFHLSVALEHRGEGLGKALVMTVLQFARAQGYNEVVLDTSIVQQAALTLYLRMGFQKTGEYFYNKVFRLVYLSTIRLTYFLPSAQEGGP</sequence>
<dbReference type="EMBL" id="WJEC01000010">
    <property type="protein sequence ID" value="KAF7487281.1"/>
    <property type="molecule type" value="Genomic_DNA"/>
</dbReference>
<evidence type="ECO:0000313" key="5">
    <source>
        <dbReference type="EMBL" id="VTJ88262.1"/>
    </source>
</evidence>
<dbReference type="InterPro" id="IPR050769">
    <property type="entry name" value="NAT_camello-type"/>
</dbReference>
<dbReference type="Proteomes" id="UP000662637">
    <property type="component" value="Unassembled WGS sequence"/>
</dbReference>
<dbReference type="EMBL" id="CABDUW010002893">
    <property type="protein sequence ID" value="VTJ88262.1"/>
    <property type="molecule type" value="Genomic_DNA"/>
</dbReference>
<dbReference type="Gene3D" id="3.40.630.30">
    <property type="match status" value="1"/>
</dbReference>
<dbReference type="PANTHER" id="PTHR13947">
    <property type="entry name" value="GNAT FAMILY N-ACETYLTRANSFERASE"/>
    <property type="match status" value="1"/>
</dbReference>
<evidence type="ECO:0000256" key="2">
    <source>
        <dbReference type="SAM" id="Phobius"/>
    </source>
</evidence>
<name>A0A5E4D4U4_MARMO</name>
<dbReference type="InterPro" id="IPR000182">
    <property type="entry name" value="GNAT_dom"/>
</dbReference>
<dbReference type="GO" id="GO:0008080">
    <property type="term" value="F:N-acetyltransferase activity"/>
    <property type="evidence" value="ECO:0007669"/>
    <property type="project" value="InterPro"/>
</dbReference>
<evidence type="ECO:0000256" key="1">
    <source>
        <dbReference type="ARBA" id="ARBA00022679"/>
    </source>
</evidence>
<keyword evidence="1" id="KW-0808">Transferase</keyword>
<keyword evidence="2" id="KW-0812">Transmembrane</keyword>
<gene>
    <name evidence="4" type="ORF">GHT09_000323</name>
    <name evidence="5" type="ORF">MONAX_5E034747</name>
</gene>
<reference evidence="4" key="2">
    <citation type="submission" date="2020-08" db="EMBL/GenBank/DDBJ databases">
        <authorList>
            <person name="Shumante A."/>
            <person name="Zimin A.V."/>
            <person name="Puiu D."/>
            <person name="Salzberg S.L."/>
        </authorList>
    </citation>
    <scope>NUCLEOTIDE SEQUENCE</scope>
    <source>
        <strain evidence="4">WC2-LM</strain>
        <tissue evidence="4">Liver</tissue>
    </source>
</reference>
<accession>A0A5E4D4U4</accession>